<evidence type="ECO:0000313" key="3">
    <source>
        <dbReference type="EMBL" id="MFC5455473.1"/>
    </source>
</evidence>
<feature type="region of interest" description="Disordered" evidence="2">
    <location>
        <begin position="162"/>
        <end position="183"/>
    </location>
</feature>
<feature type="region of interest" description="Disordered" evidence="2">
    <location>
        <begin position="1"/>
        <end position="20"/>
    </location>
</feature>
<dbReference type="RefSeq" id="WP_377166593.1">
    <property type="nucleotide sequence ID" value="NZ_JBHSMQ010000004.1"/>
</dbReference>
<feature type="coiled-coil region" evidence="1">
    <location>
        <begin position="109"/>
        <end position="143"/>
    </location>
</feature>
<evidence type="ECO:0000256" key="1">
    <source>
        <dbReference type="SAM" id="Coils"/>
    </source>
</evidence>
<reference evidence="4" key="1">
    <citation type="journal article" date="2019" name="Int. J. Syst. Evol. Microbiol.">
        <title>The Global Catalogue of Microorganisms (GCM) 10K type strain sequencing project: providing services to taxonomists for standard genome sequencing and annotation.</title>
        <authorList>
            <consortium name="The Broad Institute Genomics Platform"/>
            <consortium name="The Broad Institute Genome Sequencing Center for Infectious Disease"/>
            <person name="Wu L."/>
            <person name="Ma J."/>
        </authorList>
    </citation>
    <scope>NUCLEOTIDE SEQUENCE [LARGE SCALE GENOMIC DNA]</scope>
    <source>
        <strain evidence="4">CGMCC 4.1469</strain>
    </source>
</reference>
<name>A0ABW0KPR2_9BACT</name>
<organism evidence="3 4">
    <name type="scientific">Prosthecobacter fluviatilis</name>
    <dbReference type="NCBI Taxonomy" id="445931"/>
    <lineage>
        <taxon>Bacteria</taxon>
        <taxon>Pseudomonadati</taxon>
        <taxon>Verrucomicrobiota</taxon>
        <taxon>Verrucomicrobiia</taxon>
        <taxon>Verrucomicrobiales</taxon>
        <taxon>Verrucomicrobiaceae</taxon>
        <taxon>Prosthecobacter</taxon>
    </lineage>
</organism>
<gene>
    <name evidence="3" type="ORF">ACFQDI_11445</name>
</gene>
<sequence length="358" mass="39020">MSDPLPPQSPPDTEDEDGQKEALLFARCSPALANDKDGGAAAAEKSATTSGLLGSPLTAWHVGISLGCSILVSLGVLLAGRWLGPEKADPPQASAAPAPTAVSAPAAPDAALKAQLAKAAEQIAALEKQLDVMRREQLLMQQNTRQSLESISATLKIPEVAATSGTAASGQPGTPRMPDMKPQVSPTQEEFIRLKERNRLTMYADEAIATGERRPIELLVEYMRDPQQEHLHDAAQAEYLRAIRAIQLLQREDPGYRLPVAELFKDSSIRDEADVPPAALLKLLADYKQPWEVRVRVCFLLLGSPLPETNAQLIKAIKEDPSLEVAKHAQLALEQRIKKRFRIFDIPAIEEWFKSQGK</sequence>
<proteinExistence type="predicted"/>
<keyword evidence="4" id="KW-1185">Reference proteome</keyword>
<protein>
    <recommendedName>
        <fullName evidence="5">HEAT repeat domain-containing protein</fullName>
    </recommendedName>
</protein>
<evidence type="ECO:0008006" key="5">
    <source>
        <dbReference type="Google" id="ProtNLM"/>
    </source>
</evidence>
<evidence type="ECO:0000256" key="2">
    <source>
        <dbReference type="SAM" id="MobiDB-lite"/>
    </source>
</evidence>
<feature type="compositionally biased region" description="Polar residues" evidence="2">
    <location>
        <begin position="163"/>
        <end position="172"/>
    </location>
</feature>
<comment type="caution">
    <text evidence="3">The sequence shown here is derived from an EMBL/GenBank/DDBJ whole genome shotgun (WGS) entry which is preliminary data.</text>
</comment>
<keyword evidence="1" id="KW-0175">Coiled coil</keyword>
<dbReference type="Proteomes" id="UP001596052">
    <property type="component" value="Unassembled WGS sequence"/>
</dbReference>
<accession>A0ABW0KPR2</accession>
<dbReference type="EMBL" id="JBHSMQ010000004">
    <property type="protein sequence ID" value="MFC5455473.1"/>
    <property type="molecule type" value="Genomic_DNA"/>
</dbReference>
<evidence type="ECO:0000313" key="4">
    <source>
        <dbReference type="Proteomes" id="UP001596052"/>
    </source>
</evidence>
<feature type="compositionally biased region" description="Pro residues" evidence="2">
    <location>
        <begin position="1"/>
        <end position="10"/>
    </location>
</feature>